<accession>M5U2H3</accession>
<dbReference type="RefSeq" id="WP_008679862.1">
    <property type="nucleotide sequence ID" value="NZ_ANOH01000215.1"/>
</dbReference>
<proteinExistence type="predicted"/>
<dbReference type="PANTHER" id="PTHR42923:SF46">
    <property type="entry name" value="AMINE OXIDASE"/>
    <property type="match status" value="1"/>
</dbReference>
<evidence type="ECO:0000256" key="1">
    <source>
        <dbReference type="SAM" id="MobiDB-lite"/>
    </source>
</evidence>
<dbReference type="PATRIC" id="fig|1263870.3.peg.3307"/>
<dbReference type="Gene3D" id="3.90.660.20">
    <property type="entry name" value="Protoporphyrinogen oxidase, mitochondrial, domain 2"/>
    <property type="match status" value="1"/>
</dbReference>
<dbReference type="AlphaFoldDB" id="M5U2H3"/>
<dbReference type="InterPro" id="IPR050464">
    <property type="entry name" value="Zeta_carotene_desat/Oxidored"/>
</dbReference>
<feature type="region of interest" description="Disordered" evidence="1">
    <location>
        <begin position="1"/>
        <end position="37"/>
    </location>
</feature>
<dbReference type="Proteomes" id="UP000011885">
    <property type="component" value="Unassembled WGS sequence"/>
</dbReference>
<keyword evidence="4" id="KW-1185">Reference proteome</keyword>
<dbReference type="InterPro" id="IPR002937">
    <property type="entry name" value="Amino_oxidase"/>
</dbReference>
<dbReference type="Pfam" id="PF01593">
    <property type="entry name" value="Amino_oxidase"/>
    <property type="match status" value="1"/>
</dbReference>
<comment type="caution">
    <text evidence="3">The sequence shown here is derived from an EMBL/GenBank/DDBJ whole genome shotgun (WGS) entry which is preliminary data.</text>
</comment>
<reference evidence="3 4" key="1">
    <citation type="journal article" date="2013" name="Mar. Genomics">
        <title>Expression of sulfatases in Rhodopirellula baltica and the diversity of sulfatases in the genus Rhodopirellula.</title>
        <authorList>
            <person name="Wegner C.E."/>
            <person name="Richter-Heitmann T."/>
            <person name="Klindworth A."/>
            <person name="Klockow C."/>
            <person name="Richter M."/>
            <person name="Achstetter T."/>
            <person name="Glockner F.O."/>
            <person name="Harder J."/>
        </authorList>
    </citation>
    <scope>NUCLEOTIDE SEQUENCE [LARGE SCALE GENOMIC DNA]</scope>
    <source>
        <strain evidence="3 4">SM41</strain>
    </source>
</reference>
<dbReference type="OrthoDB" id="9803192at2"/>
<evidence type="ECO:0000259" key="2">
    <source>
        <dbReference type="Pfam" id="PF01593"/>
    </source>
</evidence>
<dbReference type="InterPro" id="IPR036188">
    <property type="entry name" value="FAD/NAD-bd_sf"/>
</dbReference>
<evidence type="ECO:0000313" key="3">
    <source>
        <dbReference type="EMBL" id="EMI55474.1"/>
    </source>
</evidence>
<feature type="domain" description="Amine oxidase" evidence="2">
    <location>
        <begin position="48"/>
        <end position="409"/>
    </location>
</feature>
<dbReference type="SUPFAM" id="SSF51905">
    <property type="entry name" value="FAD/NAD(P)-binding domain"/>
    <property type="match status" value="1"/>
</dbReference>
<dbReference type="Gene3D" id="1.10.3110.10">
    <property type="entry name" value="protoporphyrinogen ix oxidase, domain 3"/>
    <property type="match status" value="1"/>
</dbReference>
<gene>
    <name evidence="3" type="ORF">RSSM_03117</name>
</gene>
<dbReference type="NCBIfam" id="NF005560">
    <property type="entry name" value="PRK07233.1"/>
    <property type="match status" value="1"/>
</dbReference>
<evidence type="ECO:0000313" key="4">
    <source>
        <dbReference type="Proteomes" id="UP000011885"/>
    </source>
</evidence>
<name>M5U2H3_9BACT</name>
<protein>
    <submittedName>
        <fullName evidence="3">Amine oxidase</fullName>
    </submittedName>
</protein>
<dbReference type="GO" id="GO:0016491">
    <property type="term" value="F:oxidoreductase activity"/>
    <property type="evidence" value="ECO:0007669"/>
    <property type="project" value="InterPro"/>
</dbReference>
<dbReference type="EMBL" id="ANOH01000215">
    <property type="protein sequence ID" value="EMI55474.1"/>
    <property type="molecule type" value="Genomic_DNA"/>
</dbReference>
<dbReference type="PANTHER" id="PTHR42923">
    <property type="entry name" value="PROTOPORPHYRINOGEN OXIDASE"/>
    <property type="match status" value="1"/>
</dbReference>
<dbReference type="Gene3D" id="3.50.50.60">
    <property type="entry name" value="FAD/NAD(P)-binding domain"/>
    <property type="match status" value="1"/>
</dbReference>
<organism evidence="3 4">
    <name type="scientific">Rhodopirellula sallentina SM41</name>
    <dbReference type="NCBI Taxonomy" id="1263870"/>
    <lineage>
        <taxon>Bacteria</taxon>
        <taxon>Pseudomonadati</taxon>
        <taxon>Planctomycetota</taxon>
        <taxon>Planctomycetia</taxon>
        <taxon>Pirellulales</taxon>
        <taxon>Pirellulaceae</taxon>
        <taxon>Rhodopirellula</taxon>
    </lineage>
</organism>
<sequence>MPERSTNQSASRSDYPSGSVGQPSSADRRGGDSAPSSRWLVIGGGVMGLQVATDLRDRGQNVTLAEAAPTMGGLTSAWNLNNGQDGDVIWDRFYHVTLMSDTKIRAVLERLGLESKMKWVETKTGFYAGGRLLSMSNTAEFLKFPPLTLIEKLRLGGTIFYASKIRNWRRLEKLTVEKWLRRWSGRGVFEKIWQPLLKAKLGEAYKQTSAAFIWAHTARMYKARRSGMKTEMFGYVPGGYAQVLESWVGWLSGRDVTMKTASPVKGVVPMDTGELRVEFADGHSEIYDNVVSTIASPFIADSCDALTEKEKEQHRNIRYLGVVCASMLMEKPISEYYVTNITDTWVPLTAVIEMSTIVDPQTQLGGKHLVYLPKYLPDDHEGLNESDEDYREKCLSTLEKMYDHFSRDQVIEFKIARAKYVAALSTVDYSTRLPPVVTSVPGFYALNSAHIVKGNLNVNETITLGEEKLAEEVWPDYQRRVASGQVSVDATHPEQALVASS</sequence>
<feature type="compositionally biased region" description="Polar residues" evidence="1">
    <location>
        <begin position="1"/>
        <end position="25"/>
    </location>
</feature>